<gene>
    <name evidence="1" type="ORF">FOZ63_033594</name>
</gene>
<evidence type="ECO:0000313" key="2">
    <source>
        <dbReference type="Proteomes" id="UP000553632"/>
    </source>
</evidence>
<feature type="non-terminal residue" evidence="1">
    <location>
        <position position="165"/>
    </location>
</feature>
<protein>
    <submittedName>
        <fullName evidence="1">Uncharacterized protein</fullName>
    </submittedName>
</protein>
<proteinExistence type="predicted"/>
<organism evidence="1 2">
    <name type="scientific">Perkinsus olseni</name>
    <name type="common">Perkinsus atlanticus</name>
    <dbReference type="NCBI Taxonomy" id="32597"/>
    <lineage>
        <taxon>Eukaryota</taxon>
        <taxon>Sar</taxon>
        <taxon>Alveolata</taxon>
        <taxon>Perkinsozoa</taxon>
        <taxon>Perkinsea</taxon>
        <taxon>Perkinsida</taxon>
        <taxon>Perkinsidae</taxon>
        <taxon>Perkinsus</taxon>
    </lineage>
</organism>
<accession>A0A7J6TXT1</accession>
<dbReference type="AlphaFoldDB" id="A0A7J6TXT1"/>
<reference evidence="1 2" key="1">
    <citation type="submission" date="2020-04" db="EMBL/GenBank/DDBJ databases">
        <title>Perkinsus olseni comparative genomics.</title>
        <authorList>
            <person name="Bogema D.R."/>
        </authorList>
    </citation>
    <scope>NUCLEOTIDE SEQUENCE [LARGE SCALE GENOMIC DNA]</scope>
    <source>
        <strain evidence="1 2">ATCC PRA-207</strain>
    </source>
</reference>
<evidence type="ECO:0000313" key="1">
    <source>
        <dbReference type="EMBL" id="KAF4749452.1"/>
    </source>
</evidence>
<comment type="caution">
    <text evidence="1">The sequence shown here is derived from an EMBL/GenBank/DDBJ whole genome shotgun (WGS) entry which is preliminary data.</text>
</comment>
<name>A0A7J6TXT1_PEROL</name>
<dbReference type="EMBL" id="JABANO010007859">
    <property type="protein sequence ID" value="KAF4749452.1"/>
    <property type="molecule type" value="Genomic_DNA"/>
</dbReference>
<keyword evidence="2" id="KW-1185">Reference proteome</keyword>
<dbReference type="Proteomes" id="UP000553632">
    <property type="component" value="Unassembled WGS sequence"/>
</dbReference>
<sequence length="165" mass="18426">ELGNIEAEGNDFVRSILPMQQQQEEEEDALRHSSLELMNDSLPLHQIYNLPVSEPLSASPASLIVVVVVVPLKLRNLNDARLSRDVVARDRLPFFVSLAGRGVGASMRTAVEIIDCKDDDHDARHRDAELYIAARALIAIQSSTGNPPRFLPRLRHFTLGTRIRI</sequence>